<dbReference type="Proteomes" id="UP000584663">
    <property type="component" value="Unassembled WGS sequence"/>
</dbReference>
<evidence type="ECO:0000313" key="3">
    <source>
        <dbReference type="EMBL" id="MBN3558548.1"/>
    </source>
</evidence>
<dbReference type="EMBL" id="JAFHKU010000128">
    <property type="protein sequence ID" value="MBN3558548.1"/>
    <property type="molecule type" value="Genomic_DNA"/>
</dbReference>
<keyword evidence="4" id="KW-1185">Reference proteome</keyword>
<evidence type="ECO:0000313" key="4">
    <source>
        <dbReference type="Proteomes" id="UP000584663"/>
    </source>
</evidence>
<evidence type="ECO:0000313" key="5">
    <source>
        <dbReference type="Proteomes" id="UP000704529"/>
    </source>
</evidence>
<dbReference type="AlphaFoldDB" id="A0AA41A1V1"/>
<evidence type="ECO:0000313" key="2">
    <source>
        <dbReference type="EMBL" id="MBB4609318.1"/>
    </source>
</evidence>
<feature type="region of interest" description="Disordered" evidence="1">
    <location>
        <begin position="85"/>
        <end position="110"/>
    </location>
</feature>
<accession>A0AA41A1V1</accession>
<protein>
    <submittedName>
        <fullName evidence="3">Uncharacterized protein</fullName>
    </submittedName>
</protein>
<gene>
    <name evidence="2" type="ORF">GGQ89_001530</name>
    <name evidence="3" type="ORF">JYA60_09950</name>
</gene>
<evidence type="ECO:0000256" key="1">
    <source>
        <dbReference type="SAM" id="MobiDB-lite"/>
    </source>
</evidence>
<dbReference type="Proteomes" id="UP000704529">
    <property type="component" value="Unassembled WGS sequence"/>
</dbReference>
<dbReference type="RefSeq" id="WP_184105301.1">
    <property type="nucleotide sequence ID" value="NZ_JACHNX010000004.1"/>
</dbReference>
<name>A0AA41A1V1_9SPHN</name>
<proteinExistence type="predicted"/>
<sequence>MGVLESTKFERRHPPGHALQLSFVYAVKIGVDHGSRRSKLLTGKSAPRCRKLLVVNDGVRMVALASFVGLEGALILARRAIEERSQRGGDGTLEEKKAGATIFGKERRCG</sequence>
<reference evidence="3" key="2">
    <citation type="submission" date="2021-01" db="EMBL/GenBank/DDBJ databases">
        <title>Genome Sequencing of Type Strains.</title>
        <authorList>
            <person name="Lemaire J.F."/>
            <person name="Inderbitzin P."/>
            <person name="Collins S.B."/>
            <person name="Wespe N."/>
            <person name="Knight-Connoni V."/>
        </authorList>
    </citation>
    <scope>NUCLEOTIDE SEQUENCE</scope>
    <source>
        <strain evidence="3">DSM 14562</strain>
    </source>
</reference>
<dbReference type="EMBL" id="JACHNX010000004">
    <property type="protein sequence ID" value="MBB4609318.1"/>
    <property type="molecule type" value="Genomic_DNA"/>
</dbReference>
<organism evidence="3 5">
    <name type="scientific">Sphingomonas yabuuchiae</name>
    <dbReference type="NCBI Taxonomy" id="172044"/>
    <lineage>
        <taxon>Bacteria</taxon>
        <taxon>Pseudomonadati</taxon>
        <taxon>Pseudomonadota</taxon>
        <taxon>Alphaproteobacteria</taxon>
        <taxon>Sphingomonadales</taxon>
        <taxon>Sphingomonadaceae</taxon>
        <taxon>Sphingomonas</taxon>
    </lineage>
</organism>
<reference evidence="2 4" key="1">
    <citation type="submission" date="2020-08" db="EMBL/GenBank/DDBJ databases">
        <title>Genomic Encyclopedia of Type Strains, Phase IV (KMG-IV): sequencing the most valuable type-strain genomes for metagenomic binning, comparative biology and taxonomic classification.</title>
        <authorList>
            <person name="Goeker M."/>
        </authorList>
    </citation>
    <scope>NUCLEOTIDE SEQUENCE [LARGE SCALE GENOMIC DNA]</scope>
    <source>
        <strain evidence="2 4">DSM 14562</strain>
    </source>
</reference>
<comment type="caution">
    <text evidence="3">The sequence shown here is derived from an EMBL/GenBank/DDBJ whole genome shotgun (WGS) entry which is preliminary data.</text>
</comment>